<dbReference type="AlphaFoldDB" id="A0A8C1MET6"/>
<evidence type="ECO:0000313" key="2">
    <source>
        <dbReference type="Proteomes" id="UP000694427"/>
    </source>
</evidence>
<dbReference type="PANTHER" id="PTHR21580">
    <property type="entry name" value="SHIPPO-1-RELATED"/>
    <property type="match status" value="1"/>
</dbReference>
<dbReference type="InterPro" id="IPR051291">
    <property type="entry name" value="CIMAP"/>
</dbReference>
<protein>
    <submittedName>
        <fullName evidence="1">Tripartite motif containing 35-30</fullName>
    </submittedName>
</protein>
<reference evidence="1" key="1">
    <citation type="submission" date="2025-08" db="UniProtKB">
        <authorList>
            <consortium name="Ensembl"/>
        </authorList>
    </citation>
    <scope>IDENTIFICATION</scope>
</reference>
<dbReference type="Pfam" id="PF07004">
    <property type="entry name" value="SHIPPO-rpt"/>
    <property type="match status" value="4"/>
</dbReference>
<sequence length="308" mass="34024">MSPVEVWVGPWRPHRPRGPIAAMYNSPGPTYALPGATGMNNHDPRMQKGPAFSFGTRHRGLQANSSPGPGYLVPSNITRVGRDGTPAYSVYGRPKDIQPFQTPGPGLLHNINTSFVAVLKCSTWQNRVKLSWLLVILSGSYSPENATKTTYYLAPAFSLSARTKLFRNDQTPGPAAYMLPPVLGSRVVNKASAPNVSFSGRSAIGSFHEDLRKVWAHHFTVFTSLYVLCKDDNVRFFRLQAQGPIKWWIHVCTNTRPLSTASPDATSLLETLQRNLDLEPTIQKGLLSQYPKLPAILLEFVTRSTLLP</sequence>
<proteinExistence type="predicted"/>
<dbReference type="GO" id="GO:0005856">
    <property type="term" value="C:cytoskeleton"/>
    <property type="evidence" value="ECO:0007669"/>
    <property type="project" value="TreeGrafter"/>
</dbReference>
<evidence type="ECO:0000313" key="1">
    <source>
        <dbReference type="Ensembl" id="ENSCCRP00010075668.1"/>
    </source>
</evidence>
<name>A0A8C1MET6_CYPCA</name>
<reference evidence="1" key="2">
    <citation type="submission" date="2025-09" db="UniProtKB">
        <authorList>
            <consortium name="Ensembl"/>
        </authorList>
    </citation>
    <scope>IDENTIFICATION</scope>
</reference>
<dbReference type="Ensembl" id="ENSCCRT00010083884.1">
    <property type="protein sequence ID" value="ENSCCRP00010075668.1"/>
    <property type="gene ID" value="ENSCCRG00010033021.1"/>
</dbReference>
<organism evidence="1 2">
    <name type="scientific">Cyprinus carpio</name>
    <name type="common">Common carp</name>
    <dbReference type="NCBI Taxonomy" id="7962"/>
    <lineage>
        <taxon>Eukaryota</taxon>
        <taxon>Metazoa</taxon>
        <taxon>Chordata</taxon>
        <taxon>Craniata</taxon>
        <taxon>Vertebrata</taxon>
        <taxon>Euteleostomi</taxon>
        <taxon>Actinopterygii</taxon>
        <taxon>Neopterygii</taxon>
        <taxon>Teleostei</taxon>
        <taxon>Ostariophysi</taxon>
        <taxon>Cypriniformes</taxon>
        <taxon>Cyprinidae</taxon>
        <taxon>Cyprininae</taxon>
        <taxon>Cyprinus</taxon>
    </lineage>
</organism>
<keyword evidence="2" id="KW-1185">Reference proteome</keyword>
<dbReference type="InterPro" id="IPR010736">
    <property type="entry name" value="SHIPPO-rpt"/>
</dbReference>
<accession>A0A8C1MET6</accession>
<dbReference type="PANTHER" id="PTHR21580:SF28">
    <property type="entry name" value="BOREALIN N-TERMINAL DOMAIN-CONTAINING PROTEIN-RELATED"/>
    <property type="match status" value="1"/>
</dbReference>
<dbReference type="Proteomes" id="UP000694427">
    <property type="component" value="Unplaced"/>
</dbReference>